<gene>
    <name evidence="7" type="ORF">SAMN06272737_12941</name>
</gene>
<dbReference type="GO" id="GO:0030001">
    <property type="term" value="P:metal ion transport"/>
    <property type="evidence" value="ECO:0007669"/>
    <property type="project" value="InterPro"/>
</dbReference>
<dbReference type="AlphaFoldDB" id="A0A238ZJ83"/>
<proteinExistence type="inferred from homology"/>
<evidence type="ECO:0000256" key="6">
    <source>
        <dbReference type="SAM" id="SignalP"/>
    </source>
</evidence>
<dbReference type="Proteomes" id="UP000198403">
    <property type="component" value="Unassembled WGS sequence"/>
</dbReference>
<dbReference type="Gene3D" id="3.40.50.1980">
    <property type="entry name" value="Nitrogenase molybdenum iron protein domain"/>
    <property type="match status" value="2"/>
</dbReference>
<sequence>MAISTIRTRSTIAAAAATAGTLLLAGCGGSAGSSGSTEEAAEGPGGLTVVAGFYPLEWAAARVGGDRVEVSSLTPPGAEAHDLELTPQDVAAMSEADLLVYLEGFQPALDEAAENEAADTAWNAGQAADLSLTAEPGHEGETAEEHAEHAGEGEEGEEPVDPHFWLDPTRLAAVGDALAAELSEADPDGAAAYEENAAALRADLESLDAEMQAGLANCAVHTLVTSHDAFGYLANRYGFEVVGISGLSPSQEPEPAQLAEIATLVRERGVTTVYTETLVDPAVAETVAAEAGVRTAVLDPLEGLTDESAGEDYLEVMRANLATLQEGQSCS</sequence>
<dbReference type="Pfam" id="PF01297">
    <property type="entry name" value="ZnuA"/>
    <property type="match status" value="1"/>
</dbReference>
<accession>A0A238ZJ83</accession>
<evidence type="ECO:0000313" key="8">
    <source>
        <dbReference type="Proteomes" id="UP000198403"/>
    </source>
</evidence>
<evidence type="ECO:0000256" key="2">
    <source>
        <dbReference type="ARBA" id="ARBA00022448"/>
    </source>
</evidence>
<dbReference type="PANTHER" id="PTHR42953:SF3">
    <property type="entry name" value="HIGH-AFFINITY ZINC UPTAKE SYSTEM PROTEIN ZNUA"/>
    <property type="match status" value="1"/>
</dbReference>
<feature type="compositionally biased region" description="Basic and acidic residues" evidence="5">
    <location>
        <begin position="136"/>
        <end position="152"/>
    </location>
</feature>
<organism evidence="7 8">
    <name type="scientific">Blastococcus mobilis</name>
    <dbReference type="NCBI Taxonomy" id="1938746"/>
    <lineage>
        <taxon>Bacteria</taxon>
        <taxon>Bacillati</taxon>
        <taxon>Actinomycetota</taxon>
        <taxon>Actinomycetes</taxon>
        <taxon>Geodermatophilales</taxon>
        <taxon>Geodermatophilaceae</taxon>
        <taxon>Blastococcus</taxon>
    </lineage>
</organism>
<evidence type="ECO:0000256" key="1">
    <source>
        <dbReference type="ARBA" id="ARBA00011028"/>
    </source>
</evidence>
<keyword evidence="8" id="KW-1185">Reference proteome</keyword>
<evidence type="ECO:0000256" key="3">
    <source>
        <dbReference type="ARBA" id="ARBA00022729"/>
    </source>
</evidence>
<dbReference type="GO" id="GO:0046872">
    <property type="term" value="F:metal ion binding"/>
    <property type="evidence" value="ECO:0007669"/>
    <property type="project" value="InterPro"/>
</dbReference>
<dbReference type="InterPro" id="IPR050492">
    <property type="entry name" value="Bact_metal-bind_prot9"/>
</dbReference>
<reference evidence="7 8" key="1">
    <citation type="submission" date="2017-06" db="EMBL/GenBank/DDBJ databases">
        <authorList>
            <person name="Kim H.J."/>
            <person name="Triplett B.A."/>
        </authorList>
    </citation>
    <scope>NUCLEOTIDE SEQUENCE [LARGE SCALE GENOMIC DNA]</scope>
    <source>
        <strain evidence="7 8">DSM 44272</strain>
    </source>
</reference>
<dbReference type="SUPFAM" id="SSF53807">
    <property type="entry name" value="Helical backbone' metal receptor"/>
    <property type="match status" value="1"/>
</dbReference>
<dbReference type="InterPro" id="IPR006128">
    <property type="entry name" value="Lipoprotein_PsaA-like"/>
</dbReference>
<dbReference type="EMBL" id="FZNO01000029">
    <property type="protein sequence ID" value="SNR83320.1"/>
    <property type="molecule type" value="Genomic_DNA"/>
</dbReference>
<evidence type="ECO:0000256" key="4">
    <source>
        <dbReference type="RuleBase" id="RU003512"/>
    </source>
</evidence>
<dbReference type="InterPro" id="IPR006127">
    <property type="entry name" value="ZnuA-like"/>
</dbReference>
<feature type="chain" id="PRO_5039362154" evidence="6">
    <location>
        <begin position="26"/>
        <end position="331"/>
    </location>
</feature>
<keyword evidence="2 4" id="KW-0813">Transport</keyword>
<dbReference type="PANTHER" id="PTHR42953">
    <property type="entry name" value="HIGH-AFFINITY ZINC UPTAKE SYSTEM PROTEIN ZNUA-RELATED"/>
    <property type="match status" value="1"/>
</dbReference>
<evidence type="ECO:0000313" key="7">
    <source>
        <dbReference type="EMBL" id="SNR83320.1"/>
    </source>
</evidence>
<feature type="signal peptide" evidence="6">
    <location>
        <begin position="1"/>
        <end position="25"/>
    </location>
</feature>
<comment type="similarity">
    <text evidence="1 4">Belongs to the bacterial solute-binding protein 9 family.</text>
</comment>
<dbReference type="RefSeq" id="WP_254920808.1">
    <property type="nucleotide sequence ID" value="NZ_FZNO01000029.1"/>
</dbReference>
<keyword evidence="3 6" id="KW-0732">Signal</keyword>
<name>A0A238ZJ83_9ACTN</name>
<dbReference type="PRINTS" id="PR00690">
    <property type="entry name" value="ADHESNFAMILY"/>
</dbReference>
<feature type="region of interest" description="Disordered" evidence="5">
    <location>
        <begin position="136"/>
        <end position="163"/>
    </location>
</feature>
<dbReference type="GO" id="GO:0007155">
    <property type="term" value="P:cell adhesion"/>
    <property type="evidence" value="ECO:0007669"/>
    <property type="project" value="InterPro"/>
</dbReference>
<protein>
    <submittedName>
        <fullName evidence="7">Zinc transport system substrate-binding protein</fullName>
    </submittedName>
</protein>
<dbReference type="PROSITE" id="PS51257">
    <property type="entry name" value="PROKAR_LIPOPROTEIN"/>
    <property type="match status" value="1"/>
</dbReference>
<evidence type="ECO:0000256" key="5">
    <source>
        <dbReference type="SAM" id="MobiDB-lite"/>
    </source>
</evidence>